<organism evidence="2 3">
    <name type="scientific">Stylosanthes scabra</name>
    <dbReference type="NCBI Taxonomy" id="79078"/>
    <lineage>
        <taxon>Eukaryota</taxon>
        <taxon>Viridiplantae</taxon>
        <taxon>Streptophyta</taxon>
        <taxon>Embryophyta</taxon>
        <taxon>Tracheophyta</taxon>
        <taxon>Spermatophyta</taxon>
        <taxon>Magnoliopsida</taxon>
        <taxon>eudicotyledons</taxon>
        <taxon>Gunneridae</taxon>
        <taxon>Pentapetalae</taxon>
        <taxon>rosids</taxon>
        <taxon>fabids</taxon>
        <taxon>Fabales</taxon>
        <taxon>Fabaceae</taxon>
        <taxon>Papilionoideae</taxon>
        <taxon>50 kb inversion clade</taxon>
        <taxon>dalbergioids sensu lato</taxon>
        <taxon>Dalbergieae</taxon>
        <taxon>Pterocarpus clade</taxon>
        <taxon>Stylosanthes</taxon>
    </lineage>
</organism>
<comment type="caution">
    <text evidence="2">The sequence shown here is derived from an EMBL/GenBank/DDBJ whole genome shotgun (WGS) entry which is preliminary data.</text>
</comment>
<name>A0ABU6RVS0_9FABA</name>
<keyword evidence="3" id="KW-1185">Reference proteome</keyword>
<feature type="region of interest" description="Disordered" evidence="1">
    <location>
        <begin position="15"/>
        <end position="57"/>
    </location>
</feature>
<proteinExistence type="predicted"/>
<dbReference type="Proteomes" id="UP001341840">
    <property type="component" value="Unassembled WGS sequence"/>
</dbReference>
<evidence type="ECO:0000313" key="3">
    <source>
        <dbReference type="Proteomes" id="UP001341840"/>
    </source>
</evidence>
<sequence>MTNLLPIPTIKAGGTIKPLDGTNPTTQINRKMEKGSLQSKKRSLEANLRKSSTHMRGKGRICVLRNDQSTPRHL</sequence>
<reference evidence="2 3" key="1">
    <citation type="journal article" date="2023" name="Plants (Basel)">
        <title>Bridging the Gap: Combining Genomics and Transcriptomics Approaches to Understand Stylosanthes scabra, an Orphan Legume from the Brazilian Caatinga.</title>
        <authorList>
            <person name="Ferreira-Neto J.R.C."/>
            <person name="da Silva M.D."/>
            <person name="Binneck E."/>
            <person name="de Melo N.F."/>
            <person name="da Silva R.H."/>
            <person name="de Melo A.L.T.M."/>
            <person name="Pandolfi V."/>
            <person name="Bustamante F.O."/>
            <person name="Brasileiro-Vidal A.C."/>
            <person name="Benko-Iseppon A.M."/>
        </authorList>
    </citation>
    <scope>NUCLEOTIDE SEQUENCE [LARGE SCALE GENOMIC DNA]</scope>
    <source>
        <tissue evidence="2">Leaves</tissue>
    </source>
</reference>
<protein>
    <submittedName>
        <fullName evidence="2">Uncharacterized protein</fullName>
    </submittedName>
</protein>
<evidence type="ECO:0000256" key="1">
    <source>
        <dbReference type="SAM" id="MobiDB-lite"/>
    </source>
</evidence>
<dbReference type="EMBL" id="JASCZI010032191">
    <property type="protein sequence ID" value="MED6127985.1"/>
    <property type="molecule type" value="Genomic_DNA"/>
</dbReference>
<accession>A0ABU6RVS0</accession>
<gene>
    <name evidence="2" type="ORF">PIB30_093320</name>
</gene>
<evidence type="ECO:0000313" key="2">
    <source>
        <dbReference type="EMBL" id="MED6127985.1"/>
    </source>
</evidence>